<dbReference type="EMBL" id="CAJZBQ010000005">
    <property type="protein sequence ID" value="CAG9312183.1"/>
    <property type="molecule type" value="Genomic_DNA"/>
</dbReference>
<protein>
    <submittedName>
        <fullName evidence="1">Uncharacterized protein</fullName>
    </submittedName>
</protein>
<accession>A0AAU9IA39</accession>
<gene>
    <name evidence="1" type="ORF">BSTOLATCC_MIC5430</name>
</gene>
<keyword evidence="2" id="KW-1185">Reference proteome</keyword>
<proteinExistence type="predicted"/>
<evidence type="ECO:0000313" key="1">
    <source>
        <dbReference type="EMBL" id="CAG9312183.1"/>
    </source>
</evidence>
<dbReference type="AlphaFoldDB" id="A0AAU9IA39"/>
<dbReference type="Proteomes" id="UP001162131">
    <property type="component" value="Unassembled WGS sequence"/>
</dbReference>
<sequence length="75" mass="9434">MNIRRFRCALYHTFSWKYIKPLLHKKKKWNSYFNDIRVSYLLTWRYHIVLKERFILFFILRTGVLISLKSQLCFM</sequence>
<evidence type="ECO:0000313" key="2">
    <source>
        <dbReference type="Proteomes" id="UP001162131"/>
    </source>
</evidence>
<name>A0AAU9IA39_9CILI</name>
<organism evidence="1 2">
    <name type="scientific">Blepharisma stoltei</name>
    <dbReference type="NCBI Taxonomy" id="1481888"/>
    <lineage>
        <taxon>Eukaryota</taxon>
        <taxon>Sar</taxon>
        <taxon>Alveolata</taxon>
        <taxon>Ciliophora</taxon>
        <taxon>Postciliodesmatophora</taxon>
        <taxon>Heterotrichea</taxon>
        <taxon>Heterotrichida</taxon>
        <taxon>Blepharismidae</taxon>
        <taxon>Blepharisma</taxon>
    </lineage>
</organism>
<comment type="caution">
    <text evidence="1">The sequence shown here is derived from an EMBL/GenBank/DDBJ whole genome shotgun (WGS) entry which is preliminary data.</text>
</comment>
<reference evidence="1" key="1">
    <citation type="submission" date="2021-09" db="EMBL/GenBank/DDBJ databases">
        <authorList>
            <consortium name="AG Swart"/>
            <person name="Singh M."/>
            <person name="Singh A."/>
            <person name="Seah K."/>
            <person name="Emmerich C."/>
        </authorList>
    </citation>
    <scope>NUCLEOTIDE SEQUENCE</scope>
    <source>
        <strain evidence="1">ATCC30299</strain>
    </source>
</reference>